<evidence type="ECO:0000256" key="4">
    <source>
        <dbReference type="ARBA" id="ARBA00022741"/>
    </source>
</evidence>
<feature type="region of interest" description="Disordered" evidence="11">
    <location>
        <begin position="527"/>
        <end position="562"/>
    </location>
</feature>
<dbReference type="EMBL" id="NSJF01000002">
    <property type="protein sequence ID" value="PAT35358.1"/>
    <property type="molecule type" value="Genomic_DNA"/>
</dbReference>
<keyword evidence="4 9" id="KW-0547">Nucleotide-binding</keyword>
<dbReference type="GO" id="GO:0008360">
    <property type="term" value="P:regulation of cell shape"/>
    <property type="evidence" value="ECO:0007669"/>
    <property type="project" value="UniProtKB-KW"/>
</dbReference>
<dbReference type="UniPathway" id="UPA00219"/>
<feature type="short sequence motif" description="Meso-diaminopimelate recognition motif" evidence="9">
    <location>
        <begin position="454"/>
        <end position="457"/>
    </location>
</feature>
<keyword evidence="9 10" id="KW-0132">Cell division</keyword>
<feature type="modified residue" description="N6-carboxylysine" evidence="9">
    <location>
        <position position="243"/>
    </location>
</feature>
<evidence type="ECO:0000256" key="10">
    <source>
        <dbReference type="RuleBase" id="RU004135"/>
    </source>
</evidence>
<evidence type="ECO:0000256" key="2">
    <source>
        <dbReference type="ARBA" id="ARBA00022490"/>
    </source>
</evidence>
<accession>A0A2A2AC83</accession>
<dbReference type="HAMAP" id="MF_00208">
    <property type="entry name" value="MurE"/>
    <property type="match status" value="1"/>
</dbReference>
<comment type="PTM">
    <text evidence="9">Carboxylation is probably crucial for Mg(2+) binding and, consequently, for the gamma-phosphate positioning of ATP.</text>
</comment>
<reference evidence="14 15" key="1">
    <citation type="submission" date="2017-08" db="EMBL/GenBank/DDBJ databases">
        <title>WGS of Clinical strains of the CDC Group NO-1 linked to zoonotic infections in humans.</title>
        <authorList>
            <person name="Bernier A.-M."/>
            <person name="Bernard K."/>
        </authorList>
    </citation>
    <scope>NUCLEOTIDE SEQUENCE [LARGE SCALE GENOMIC DNA]</scope>
    <source>
        <strain evidence="14 15">NML03-0146</strain>
    </source>
</reference>
<dbReference type="GO" id="GO:0008765">
    <property type="term" value="F:UDP-N-acetylmuramoylalanyl-D-glutamate-2,6-diaminopimelate ligase activity"/>
    <property type="evidence" value="ECO:0007669"/>
    <property type="project" value="UniProtKB-UniRule"/>
</dbReference>
<evidence type="ECO:0000256" key="1">
    <source>
        <dbReference type="ARBA" id="ARBA00005898"/>
    </source>
</evidence>
<dbReference type="PANTHER" id="PTHR23135">
    <property type="entry name" value="MUR LIGASE FAMILY MEMBER"/>
    <property type="match status" value="1"/>
</dbReference>
<comment type="catalytic activity">
    <reaction evidence="9">
        <text>UDP-N-acetyl-alpha-D-muramoyl-L-alanyl-D-glutamate + meso-2,6-diaminopimelate + ATP = UDP-N-acetyl-alpha-D-muramoyl-L-alanyl-gamma-D-glutamyl-meso-2,6-diaminopimelate + ADP + phosphate + H(+)</text>
        <dbReference type="Rhea" id="RHEA:23676"/>
        <dbReference type="ChEBI" id="CHEBI:15378"/>
        <dbReference type="ChEBI" id="CHEBI:30616"/>
        <dbReference type="ChEBI" id="CHEBI:43474"/>
        <dbReference type="ChEBI" id="CHEBI:57791"/>
        <dbReference type="ChEBI" id="CHEBI:83900"/>
        <dbReference type="ChEBI" id="CHEBI:83905"/>
        <dbReference type="ChEBI" id="CHEBI:456216"/>
        <dbReference type="EC" id="6.3.2.13"/>
    </reaction>
</comment>
<feature type="binding site" evidence="9">
    <location>
        <begin position="454"/>
        <end position="457"/>
    </location>
    <ligand>
        <name>meso-2,6-diaminopimelate</name>
        <dbReference type="ChEBI" id="CHEBI:57791"/>
    </ligand>
</feature>
<feature type="binding site" evidence="9">
    <location>
        <position position="430"/>
    </location>
    <ligand>
        <name>meso-2,6-diaminopimelate</name>
        <dbReference type="ChEBI" id="CHEBI:57791"/>
    </ligand>
</feature>
<dbReference type="GO" id="GO:0005737">
    <property type="term" value="C:cytoplasm"/>
    <property type="evidence" value="ECO:0007669"/>
    <property type="project" value="UniProtKB-SubCell"/>
</dbReference>
<keyword evidence="5 9" id="KW-0067">ATP-binding</keyword>
<dbReference type="NCBIfam" id="TIGR01085">
    <property type="entry name" value="murE"/>
    <property type="match status" value="1"/>
</dbReference>
<feature type="domain" description="Mur ligase C-terminal" evidence="12">
    <location>
        <begin position="378"/>
        <end position="509"/>
    </location>
</feature>
<comment type="caution">
    <text evidence="9">Lacks conserved residue(s) required for the propagation of feature annotation.</text>
</comment>
<dbReference type="AlphaFoldDB" id="A0A2A2AC83"/>
<keyword evidence="8 9" id="KW-0961">Cell wall biogenesis/degradation</keyword>
<evidence type="ECO:0000256" key="8">
    <source>
        <dbReference type="ARBA" id="ARBA00023316"/>
    </source>
</evidence>
<comment type="subcellular location">
    <subcellularLocation>
        <location evidence="9 10">Cytoplasm</location>
    </subcellularLocation>
</comment>
<dbReference type="InterPro" id="IPR035911">
    <property type="entry name" value="MurE/MurF_N"/>
</dbReference>
<feature type="binding site" evidence="9">
    <location>
        <position position="211"/>
    </location>
    <ligand>
        <name>UDP-N-acetyl-alpha-D-muramoyl-L-alanyl-D-glutamate</name>
        <dbReference type="ChEBI" id="CHEBI:83900"/>
    </ligand>
</feature>
<dbReference type="Gene3D" id="3.40.1390.10">
    <property type="entry name" value="MurE/MurF, N-terminal domain"/>
    <property type="match status" value="1"/>
</dbReference>
<comment type="function">
    <text evidence="9">Catalyzes the addition of meso-diaminopimelic acid to the nucleotide precursor UDP-N-acetylmuramoyl-L-alanyl-D-glutamate (UMAG) in the biosynthesis of bacterial cell-wall peptidoglycan.</text>
</comment>
<keyword evidence="3 9" id="KW-0436">Ligase</keyword>
<dbReference type="GO" id="GO:0000287">
    <property type="term" value="F:magnesium ion binding"/>
    <property type="evidence" value="ECO:0007669"/>
    <property type="project" value="UniProtKB-UniRule"/>
</dbReference>
<dbReference type="InterPro" id="IPR004101">
    <property type="entry name" value="Mur_ligase_C"/>
</dbReference>
<comment type="pathway">
    <text evidence="9 10">Cell wall biogenesis; peptidoglycan biosynthesis.</text>
</comment>
<organism evidence="14 15">
    <name type="scientific">Vandammella animalimorsus</name>
    <dbReference type="NCBI Taxonomy" id="2029117"/>
    <lineage>
        <taxon>Bacteria</taxon>
        <taxon>Pseudomonadati</taxon>
        <taxon>Pseudomonadota</taxon>
        <taxon>Betaproteobacteria</taxon>
        <taxon>Burkholderiales</taxon>
        <taxon>Comamonadaceae</taxon>
        <taxon>Vandammella</taxon>
    </lineage>
</organism>
<name>A0A2A2AC83_9BURK</name>
<feature type="compositionally biased region" description="Basic and acidic residues" evidence="11">
    <location>
        <begin position="541"/>
        <end position="554"/>
    </location>
</feature>
<dbReference type="Gene3D" id="3.90.190.20">
    <property type="entry name" value="Mur ligase, C-terminal domain"/>
    <property type="match status" value="1"/>
</dbReference>
<evidence type="ECO:0000313" key="14">
    <source>
        <dbReference type="EMBL" id="PAT35358.1"/>
    </source>
</evidence>
<evidence type="ECO:0000256" key="3">
    <source>
        <dbReference type="ARBA" id="ARBA00022598"/>
    </source>
</evidence>
<feature type="binding site" evidence="9">
    <location>
        <position position="511"/>
    </location>
    <ligand>
        <name>meso-2,6-diaminopimelate</name>
        <dbReference type="ChEBI" id="CHEBI:57791"/>
    </ligand>
</feature>
<dbReference type="SUPFAM" id="SSF53623">
    <property type="entry name" value="MurD-like peptide ligases, catalytic domain"/>
    <property type="match status" value="1"/>
</dbReference>
<dbReference type="InterPro" id="IPR018109">
    <property type="entry name" value="Folylpolyglutamate_synth_CS"/>
</dbReference>
<dbReference type="RefSeq" id="WP_095549463.1">
    <property type="nucleotide sequence ID" value="NZ_NSJF01000002.1"/>
</dbReference>
<dbReference type="GO" id="GO:0051301">
    <property type="term" value="P:cell division"/>
    <property type="evidence" value="ECO:0007669"/>
    <property type="project" value="UniProtKB-KW"/>
</dbReference>
<dbReference type="GO" id="GO:0009252">
    <property type="term" value="P:peptidoglycan biosynthetic process"/>
    <property type="evidence" value="ECO:0007669"/>
    <property type="project" value="UniProtKB-UniRule"/>
</dbReference>
<comment type="cofactor">
    <cofactor evidence="9">
        <name>Mg(2+)</name>
        <dbReference type="ChEBI" id="CHEBI:18420"/>
    </cofactor>
</comment>
<dbReference type="InterPro" id="IPR005761">
    <property type="entry name" value="UDP-N-AcMur-Glu-dNH2Pim_ligase"/>
</dbReference>
<dbReference type="InterPro" id="IPR013221">
    <property type="entry name" value="Mur_ligase_cen"/>
</dbReference>
<feature type="binding site" evidence="9">
    <location>
        <position position="209"/>
    </location>
    <ligand>
        <name>UDP-N-acetyl-alpha-D-muramoyl-L-alanyl-D-glutamate</name>
        <dbReference type="ChEBI" id="CHEBI:83900"/>
    </ligand>
</feature>
<evidence type="ECO:0000256" key="9">
    <source>
        <dbReference type="HAMAP-Rule" id="MF_00208"/>
    </source>
</evidence>
<dbReference type="SUPFAM" id="SSF53244">
    <property type="entry name" value="MurD-like peptide ligases, peptide-binding domain"/>
    <property type="match status" value="1"/>
</dbReference>
<keyword evidence="7 9" id="KW-0573">Peptidoglycan synthesis</keyword>
<keyword evidence="6 9" id="KW-0133">Cell shape</keyword>
<proteinExistence type="inferred from homology"/>
<feature type="binding site" evidence="9">
    <location>
        <position position="31"/>
    </location>
    <ligand>
        <name>UDP-N-acetyl-alpha-D-muramoyl-L-alanyl-D-glutamate</name>
        <dbReference type="ChEBI" id="CHEBI:83900"/>
    </ligand>
</feature>
<dbReference type="InterPro" id="IPR036615">
    <property type="entry name" value="Mur_ligase_C_dom_sf"/>
</dbReference>
<comment type="similarity">
    <text evidence="1 9">Belongs to the MurCDEF family. MurE subfamily.</text>
</comment>
<feature type="domain" description="Mur ligase central" evidence="13">
    <location>
        <begin position="131"/>
        <end position="354"/>
    </location>
</feature>
<sequence>MSQPPILQQPSQALAWLQQHLAPGASLRDDSRAVQPGDAFFALPSQSAQGRPLARPAQLAAHIEAASAAGAAALLVDAQAAQAWLAARAAGQAQAQALPALALYPQLRQASGEIAALWHGQPSQALDVVAVTGTNGKTTLAWWLAHVLGLAGRPCGYVGTLGVGMPPQALRDTGLTSPGPLLLQAALHDMQRQGASACAIEASSIGLEQARLAGTRICVAAFTNFTQDHLDYHGSMQAYGAAKRLLFDWPGLQAAVLNAQDAYGQSLRQALLARPGLALWDYAVQADGLPAATARLCAQGVQFDGDSVRFEVLEYAPAAQSAAQGEVSAPLRQAQVRARVTGLYSVQNLMALLGMLRAMGLELEQAAQLCRQVPAVPGRMQMLAQPGKPLVVVDYAHTSDALRAVLQALRPVAAQRGGRLSVLFGCGGDRDAGKRPLMAMAAAQTADALWITSDNPRSEDPLAIIAQIETGLTPAQRAAAKVLPERRAAIAAAVAAAAAHDVLLLAGKGHEAYQEIKGVRHPFSDLDEAQQALANWGSAKNKQEEGNDENDKRGQAPSGVAA</sequence>
<dbReference type="Pfam" id="PF02875">
    <property type="entry name" value="Mur_ligase_C"/>
    <property type="match status" value="1"/>
</dbReference>
<dbReference type="GO" id="GO:0004326">
    <property type="term" value="F:tetrahydrofolylpolyglutamate synthase activity"/>
    <property type="evidence" value="ECO:0007669"/>
    <property type="project" value="InterPro"/>
</dbReference>
<gene>
    <name evidence="9" type="primary">murE</name>
    <name evidence="14" type="ORF">CK620_05645</name>
</gene>
<keyword evidence="2 9" id="KW-0963">Cytoplasm</keyword>
<evidence type="ECO:0000256" key="7">
    <source>
        <dbReference type="ARBA" id="ARBA00022984"/>
    </source>
</evidence>
<evidence type="ECO:0000313" key="15">
    <source>
        <dbReference type="Proteomes" id="UP000217999"/>
    </source>
</evidence>
<comment type="caution">
    <text evidence="14">The sequence shown here is derived from an EMBL/GenBank/DDBJ whole genome shotgun (WGS) entry which is preliminary data.</text>
</comment>
<keyword evidence="9" id="KW-0460">Magnesium</keyword>
<dbReference type="Gene3D" id="3.40.1190.10">
    <property type="entry name" value="Mur-like, catalytic domain"/>
    <property type="match status" value="1"/>
</dbReference>
<evidence type="ECO:0000256" key="6">
    <source>
        <dbReference type="ARBA" id="ARBA00022960"/>
    </source>
</evidence>
<feature type="binding site" evidence="9">
    <location>
        <position position="507"/>
    </location>
    <ligand>
        <name>meso-2,6-diaminopimelate</name>
        <dbReference type="ChEBI" id="CHEBI:57791"/>
    </ligand>
</feature>
<dbReference type="PANTHER" id="PTHR23135:SF4">
    <property type="entry name" value="UDP-N-ACETYLMURAMOYL-L-ALANYL-D-GLUTAMATE--2,6-DIAMINOPIMELATE LIGASE MURE HOMOLOG, CHLOROPLASTIC"/>
    <property type="match status" value="1"/>
</dbReference>
<dbReference type="Proteomes" id="UP000217999">
    <property type="component" value="Unassembled WGS sequence"/>
</dbReference>
<evidence type="ECO:0000259" key="13">
    <source>
        <dbReference type="Pfam" id="PF08245"/>
    </source>
</evidence>
<evidence type="ECO:0000256" key="5">
    <source>
        <dbReference type="ARBA" id="ARBA00022840"/>
    </source>
</evidence>
<dbReference type="EC" id="6.3.2.13" evidence="9"/>
<feature type="binding site" evidence="9">
    <location>
        <position position="203"/>
    </location>
    <ligand>
        <name>UDP-N-acetyl-alpha-D-muramoyl-L-alanyl-D-glutamate</name>
        <dbReference type="ChEBI" id="CHEBI:83900"/>
    </ligand>
</feature>
<protein>
    <recommendedName>
        <fullName evidence="9">UDP-N-acetylmuramoyl-L-alanyl-D-glutamate--2,6-diaminopimelate ligase</fullName>
        <ecNumber evidence="9">6.3.2.13</ecNumber>
    </recommendedName>
    <alternativeName>
        <fullName evidence="9">Meso-A2pm-adding enzyme</fullName>
    </alternativeName>
    <alternativeName>
        <fullName evidence="9">Meso-diaminopimelate-adding enzyme</fullName>
    </alternativeName>
    <alternativeName>
        <fullName evidence="9">UDP-MurNAc-L-Ala-D-Glu:meso-diaminopimelate ligase</fullName>
    </alternativeName>
    <alternativeName>
        <fullName evidence="9">UDP-MurNAc-tripeptide synthetase</fullName>
    </alternativeName>
    <alternativeName>
        <fullName evidence="9">UDP-N-acetylmuramyl-tripeptide synthetase</fullName>
    </alternativeName>
</protein>
<dbReference type="GO" id="GO:0005524">
    <property type="term" value="F:ATP binding"/>
    <property type="evidence" value="ECO:0007669"/>
    <property type="project" value="UniProtKB-UniRule"/>
</dbReference>
<evidence type="ECO:0000259" key="12">
    <source>
        <dbReference type="Pfam" id="PF02875"/>
    </source>
</evidence>
<dbReference type="SUPFAM" id="SSF63418">
    <property type="entry name" value="MurE/MurF N-terminal domain"/>
    <property type="match status" value="1"/>
</dbReference>
<keyword evidence="9 10" id="KW-0131">Cell cycle</keyword>
<dbReference type="InterPro" id="IPR036565">
    <property type="entry name" value="Mur-like_cat_sf"/>
</dbReference>
<dbReference type="Pfam" id="PF08245">
    <property type="entry name" value="Mur_ligase_M"/>
    <property type="match status" value="1"/>
</dbReference>
<dbReference type="PROSITE" id="PS01011">
    <property type="entry name" value="FOLYLPOLYGLU_SYNT_1"/>
    <property type="match status" value="1"/>
</dbReference>
<dbReference type="GO" id="GO:0071555">
    <property type="term" value="P:cell wall organization"/>
    <property type="evidence" value="ECO:0007669"/>
    <property type="project" value="UniProtKB-KW"/>
</dbReference>
<evidence type="ECO:0000256" key="11">
    <source>
        <dbReference type="SAM" id="MobiDB-lite"/>
    </source>
</evidence>
<feature type="binding site" evidence="9">
    <location>
        <begin position="133"/>
        <end position="139"/>
    </location>
    <ligand>
        <name>ATP</name>
        <dbReference type="ChEBI" id="CHEBI:30616"/>
    </ligand>
</feature>